<dbReference type="CDD" id="cd17541">
    <property type="entry name" value="REC_CheB-like"/>
    <property type="match status" value="1"/>
</dbReference>
<dbReference type="SMART" id="SM00448">
    <property type="entry name" value="REC"/>
    <property type="match status" value="1"/>
</dbReference>
<dbReference type="PIRSF" id="PIRSF000876">
    <property type="entry name" value="RR_chemtxs_CheB"/>
    <property type="match status" value="1"/>
</dbReference>
<feature type="active site" evidence="5 6">
    <location>
        <position position="219"/>
    </location>
</feature>
<evidence type="ECO:0000313" key="11">
    <source>
        <dbReference type="EMBL" id="QEH33160.1"/>
    </source>
</evidence>
<dbReference type="EC" id="3.5.1.44" evidence="5"/>
<dbReference type="PANTHER" id="PTHR42872:SF6">
    <property type="entry name" value="PROTEIN-GLUTAMATE METHYLESTERASE_PROTEIN-GLUTAMINE GLUTAMINASE"/>
    <property type="match status" value="1"/>
</dbReference>
<dbReference type="InterPro" id="IPR008248">
    <property type="entry name" value="CheB-like"/>
</dbReference>
<evidence type="ECO:0000256" key="3">
    <source>
        <dbReference type="ARBA" id="ARBA00022801"/>
    </source>
</evidence>
<keyword evidence="12" id="KW-1185">Reference proteome</keyword>
<comment type="function">
    <text evidence="5">Involved in chemotaxis. Part of a chemotaxis signal transduction system that modulates chemotaxis in response to various stimuli. Catalyzes the demethylation of specific methylglutamate residues introduced into the chemoreceptors (methyl-accepting chemotaxis proteins or MCP) by CheR. Also mediates the irreversible deamidation of specific glutamine residues to glutamic acid.</text>
</comment>
<keyword evidence="2 5" id="KW-0145">Chemotaxis</keyword>
<dbReference type="Pfam" id="PF01339">
    <property type="entry name" value="CheB_methylest"/>
    <property type="match status" value="1"/>
</dbReference>
<feature type="domain" description="CheB-type methylesterase" evidence="10">
    <location>
        <begin position="181"/>
        <end position="371"/>
    </location>
</feature>
<feature type="domain" description="Response regulatory" evidence="9">
    <location>
        <begin position="24"/>
        <end position="136"/>
    </location>
</feature>
<dbReference type="GO" id="GO:0005737">
    <property type="term" value="C:cytoplasm"/>
    <property type="evidence" value="ECO:0007669"/>
    <property type="project" value="UniProtKB-SubCell"/>
</dbReference>
<sequence>MTPRDRPPQPPPSPPPPQSHPTIEVMVVDDSAVMRQRLKAIIESDPTFRVVLASDPYEAVAILSKSVPGVIVLDVEMPRMDGLTFLRKLMRQHPMPVVLCTTQAERAVTALEMGAVEVIAKPDWTNASRLNEWSASFVETIRNAARAGRLPVRDDRAASPGGEARHSADVILPRVPFRPSPSITDRVIAVGVSTGGVQAIQQLLTGFPPGCPGIVIVQHMPPDFTQAFATRLNNDPKIQVEVAEARHHEPIVVGRALVIPGSAHGLIRRAGTGYRVELADGPPVCRHRPSVDVLFRSAAQAAGPLAAGVIMTGMGDDGAGGLLEMREAGSLTIAQNEATSVVFGMPREAIRRGAAKYVVPLDAIASTVMSWHANPDAGTWF</sequence>
<feature type="active site" evidence="5 6">
    <location>
        <position position="193"/>
    </location>
</feature>
<accession>A0A5B9VZQ4</accession>
<dbReference type="HAMAP" id="MF_00099">
    <property type="entry name" value="CheB_chemtxs"/>
    <property type="match status" value="1"/>
</dbReference>
<dbReference type="CDD" id="cd16432">
    <property type="entry name" value="CheB_Rec"/>
    <property type="match status" value="1"/>
</dbReference>
<feature type="active site" evidence="5 6">
    <location>
        <position position="317"/>
    </location>
</feature>
<protein>
    <recommendedName>
        <fullName evidence="5">Protein-glutamate methylesterase/protein-glutamine glutaminase</fullName>
        <ecNumber evidence="5">3.1.1.61</ecNumber>
        <ecNumber evidence="5">3.5.1.44</ecNumber>
    </recommendedName>
</protein>
<comment type="catalytic activity">
    <reaction evidence="4 5">
        <text>[protein]-L-glutamate 5-O-methyl ester + H2O = L-glutamyl-[protein] + methanol + H(+)</text>
        <dbReference type="Rhea" id="RHEA:23236"/>
        <dbReference type="Rhea" id="RHEA-COMP:10208"/>
        <dbReference type="Rhea" id="RHEA-COMP:10311"/>
        <dbReference type="ChEBI" id="CHEBI:15377"/>
        <dbReference type="ChEBI" id="CHEBI:15378"/>
        <dbReference type="ChEBI" id="CHEBI:17790"/>
        <dbReference type="ChEBI" id="CHEBI:29973"/>
        <dbReference type="ChEBI" id="CHEBI:82795"/>
        <dbReference type="EC" id="3.1.1.61"/>
    </reaction>
</comment>
<proteinExistence type="inferred from homology"/>
<dbReference type="Proteomes" id="UP000324233">
    <property type="component" value="Chromosome"/>
</dbReference>
<dbReference type="PANTHER" id="PTHR42872">
    <property type="entry name" value="PROTEIN-GLUTAMATE METHYLESTERASE/PROTEIN-GLUTAMINE GLUTAMINASE"/>
    <property type="match status" value="1"/>
</dbReference>
<evidence type="ECO:0000259" key="10">
    <source>
        <dbReference type="PROSITE" id="PS50122"/>
    </source>
</evidence>
<organism evidence="11 12">
    <name type="scientific">Aquisphaera giovannonii</name>
    <dbReference type="NCBI Taxonomy" id="406548"/>
    <lineage>
        <taxon>Bacteria</taxon>
        <taxon>Pseudomonadati</taxon>
        <taxon>Planctomycetota</taxon>
        <taxon>Planctomycetia</taxon>
        <taxon>Isosphaerales</taxon>
        <taxon>Isosphaeraceae</taxon>
        <taxon>Aquisphaera</taxon>
    </lineage>
</organism>
<dbReference type="Gene3D" id="3.40.50.2300">
    <property type="match status" value="1"/>
</dbReference>
<evidence type="ECO:0000259" key="9">
    <source>
        <dbReference type="PROSITE" id="PS50110"/>
    </source>
</evidence>
<evidence type="ECO:0000256" key="5">
    <source>
        <dbReference type="HAMAP-Rule" id="MF_00099"/>
    </source>
</evidence>
<dbReference type="Pfam" id="PF00072">
    <property type="entry name" value="Response_reg"/>
    <property type="match status" value="1"/>
</dbReference>
<dbReference type="InterPro" id="IPR001789">
    <property type="entry name" value="Sig_transdc_resp-reg_receiver"/>
</dbReference>
<reference evidence="11 12" key="1">
    <citation type="submission" date="2019-08" db="EMBL/GenBank/DDBJ databases">
        <title>Deep-cultivation of Planctomycetes and their phenomic and genomic characterization uncovers novel biology.</title>
        <authorList>
            <person name="Wiegand S."/>
            <person name="Jogler M."/>
            <person name="Boedeker C."/>
            <person name="Pinto D."/>
            <person name="Vollmers J."/>
            <person name="Rivas-Marin E."/>
            <person name="Kohn T."/>
            <person name="Peeters S.H."/>
            <person name="Heuer A."/>
            <person name="Rast P."/>
            <person name="Oberbeckmann S."/>
            <person name="Bunk B."/>
            <person name="Jeske O."/>
            <person name="Meyerdierks A."/>
            <person name="Storesund J.E."/>
            <person name="Kallscheuer N."/>
            <person name="Luecker S."/>
            <person name="Lage O.M."/>
            <person name="Pohl T."/>
            <person name="Merkel B.J."/>
            <person name="Hornburger P."/>
            <person name="Mueller R.-W."/>
            <person name="Bruemmer F."/>
            <person name="Labrenz M."/>
            <person name="Spormann A.M."/>
            <person name="Op den Camp H."/>
            <person name="Overmann J."/>
            <person name="Amann R."/>
            <person name="Jetten M.S.M."/>
            <person name="Mascher T."/>
            <person name="Medema M.H."/>
            <person name="Devos D.P."/>
            <person name="Kaster A.-K."/>
            <person name="Ovreas L."/>
            <person name="Rohde M."/>
            <person name="Galperin M.Y."/>
            <person name="Jogler C."/>
        </authorList>
    </citation>
    <scope>NUCLEOTIDE SEQUENCE [LARGE SCALE GENOMIC DNA]</scope>
    <source>
        <strain evidence="11 12">OJF2</strain>
    </source>
</reference>
<dbReference type="PROSITE" id="PS50122">
    <property type="entry name" value="CHEB"/>
    <property type="match status" value="1"/>
</dbReference>
<dbReference type="EMBL" id="CP042997">
    <property type="protein sequence ID" value="QEH33160.1"/>
    <property type="molecule type" value="Genomic_DNA"/>
</dbReference>
<evidence type="ECO:0000256" key="1">
    <source>
        <dbReference type="ARBA" id="ARBA00022490"/>
    </source>
</evidence>
<dbReference type="SUPFAM" id="SSF52172">
    <property type="entry name" value="CheY-like"/>
    <property type="match status" value="1"/>
</dbReference>
<dbReference type="AlphaFoldDB" id="A0A5B9VZQ4"/>
<dbReference type="OrthoDB" id="9793421at2"/>
<dbReference type="GO" id="GO:0000156">
    <property type="term" value="F:phosphorelay response regulator activity"/>
    <property type="evidence" value="ECO:0007669"/>
    <property type="project" value="InterPro"/>
</dbReference>
<evidence type="ECO:0000256" key="6">
    <source>
        <dbReference type="PROSITE-ProRule" id="PRU00050"/>
    </source>
</evidence>
<evidence type="ECO:0000256" key="4">
    <source>
        <dbReference type="ARBA" id="ARBA00048267"/>
    </source>
</evidence>
<evidence type="ECO:0000256" key="7">
    <source>
        <dbReference type="PROSITE-ProRule" id="PRU00169"/>
    </source>
</evidence>
<dbReference type="GO" id="GO:0006935">
    <property type="term" value="P:chemotaxis"/>
    <property type="evidence" value="ECO:0007669"/>
    <property type="project" value="UniProtKB-UniRule"/>
</dbReference>
<feature type="compositionally biased region" description="Pro residues" evidence="8">
    <location>
        <begin position="8"/>
        <end position="19"/>
    </location>
</feature>
<feature type="modified residue" description="4-aspartylphosphate" evidence="5 7">
    <location>
        <position position="74"/>
    </location>
</feature>
<evidence type="ECO:0000313" key="12">
    <source>
        <dbReference type="Proteomes" id="UP000324233"/>
    </source>
</evidence>
<evidence type="ECO:0000256" key="2">
    <source>
        <dbReference type="ARBA" id="ARBA00022500"/>
    </source>
</evidence>
<name>A0A5B9VZQ4_9BACT</name>
<dbReference type="KEGG" id="agv:OJF2_16570"/>
<keyword evidence="3 5" id="KW-0378">Hydrolase</keyword>
<keyword evidence="1 5" id="KW-0963">Cytoplasm</keyword>
<dbReference type="InterPro" id="IPR000673">
    <property type="entry name" value="Sig_transdc_resp-reg_Me-estase"/>
</dbReference>
<keyword evidence="5 7" id="KW-0597">Phosphoprotein</keyword>
<dbReference type="EC" id="3.1.1.61" evidence="5"/>
<dbReference type="InterPro" id="IPR011006">
    <property type="entry name" value="CheY-like_superfamily"/>
</dbReference>
<dbReference type="Gene3D" id="3.40.50.180">
    <property type="entry name" value="Methylesterase CheB, C-terminal domain"/>
    <property type="match status" value="1"/>
</dbReference>
<comment type="subcellular location">
    <subcellularLocation>
        <location evidence="5">Cytoplasm</location>
    </subcellularLocation>
</comment>
<comment type="domain">
    <text evidence="5">Contains a C-terminal catalytic domain, and an N-terminal region which modulates catalytic activity.</text>
</comment>
<dbReference type="NCBIfam" id="NF001965">
    <property type="entry name" value="PRK00742.1"/>
    <property type="match status" value="1"/>
</dbReference>
<comment type="similarity">
    <text evidence="5">Belongs to the CheB family.</text>
</comment>
<feature type="region of interest" description="Disordered" evidence="8">
    <location>
        <begin position="1"/>
        <end position="22"/>
    </location>
</feature>
<gene>
    <name evidence="11" type="primary">cheB3</name>
    <name evidence="5" type="synonym">cheB</name>
    <name evidence="11" type="ORF">OJF2_16570</name>
</gene>
<evidence type="ECO:0000256" key="8">
    <source>
        <dbReference type="SAM" id="MobiDB-lite"/>
    </source>
</evidence>
<comment type="PTM">
    <text evidence="5">Phosphorylated by CheA. Phosphorylation of the N-terminal regulatory domain activates the methylesterase activity.</text>
</comment>
<dbReference type="SUPFAM" id="SSF52738">
    <property type="entry name" value="Methylesterase CheB, C-terminal domain"/>
    <property type="match status" value="1"/>
</dbReference>
<dbReference type="GO" id="GO:0050568">
    <property type="term" value="F:protein-glutamine glutaminase activity"/>
    <property type="evidence" value="ECO:0007669"/>
    <property type="project" value="UniProtKB-UniRule"/>
</dbReference>
<dbReference type="GO" id="GO:0008984">
    <property type="term" value="F:protein-glutamate methylesterase activity"/>
    <property type="evidence" value="ECO:0007669"/>
    <property type="project" value="UniProtKB-UniRule"/>
</dbReference>
<comment type="catalytic activity">
    <reaction evidence="5">
        <text>L-glutaminyl-[protein] + H2O = L-glutamyl-[protein] + NH4(+)</text>
        <dbReference type="Rhea" id="RHEA:16441"/>
        <dbReference type="Rhea" id="RHEA-COMP:10207"/>
        <dbReference type="Rhea" id="RHEA-COMP:10208"/>
        <dbReference type="ChEBI" id="CHEBI:15377"/>
        <dbReference type="ChEBI" id="CHEBI:28938"/>
        <dbReference type="ChEBI" id="CHEBI:29973"/>
        <dbReference type="ChEBI" id="CHEBI:30011"/>
        <dbReference type="EC" id="3.5.1.44"/>
    </reaction>
</comment>
<dbReference type="PROSITE" id="PS50110">
    <property type="entry name" value="RESPONSE_REGULATORY"/>
    <property type="match status" value="1"/>
</dbReference>
<dbReference type="InterPro" id="IPR035909">
    <property type="entry name" value="CheB_C"/>
</dbReference>